<dbReference type="NCBIfam" id="TIGR03561">
    <property type="entry name" value="organ_hyd_perox"/>
    <property type="match status" value="1"/>
</dbReference>
<dbReference type="PANTHER" id="PTHR33797">
    <property type="entry name" value="ORGANIC HYDROPEROXIDE RESISTANCE PROTEIN-LIKE"/>
    <property type="match status" value="1"/>
</dbReference>
<dbReference type="HOGENOM" id="CLU_106355_2_1_14"/>
<dbReference type="Pfam" id="PF02566">
    <property type="entry name" value="OsmC"/>
    <property type="match status" value="1"/>
</dbReference>
<gene>
    <name evidence="2" type="ORF">SCULI_v1c05690</name>
</gene>
<evidence type="ECO:0000313" key="3">
    <source>
        <dbReference type="Proteomes" id="UP000019267"/>
    </source>
</evidence>
<evidence type="ECO:0000313" key="2">
    <source>
        <dbReference type="EMBL" id="AHI52910.1"/>
    </source>
</evidence>
<protein>
    <submittedName>
        <fullName evidence="2">OsmC/Ohr family protein</fullName>
    </submittedName>
</protein>
<dbReference type="InterPro" id="IPR003718">
    <property type="entry name" value="OsmC/Ohr_fam"/>
</dbReference>
<dbReference type="InterPro" id="IPR036102">
    <property type="entry name" value="OsmC/Ohrsf"/>
</dbReference>
<proteinExistence type="inferred from homology"/>
<dbReference type="PANTHER" id="PTHR33797:SF2">
    <property type="entry name" value="ORGANIC HYDROPEROXIDE RESISTANCE PROTEIN-LIKE"/>
    <property type="match status" value="1"/>
</dbReference>
<dbReference type="InterPro" id="IPR015946">
    <property type="entry name" value="KH_dom-like_a/b"/>
</dbReference>
<dbReference type="InterPro" id="IPR019953">
    <property type="entry name" value="OHR"/>
</dbReference>
<dbReference type="SUPFAM" id="SSF82784">
    <property type="entry name" value="OsmC-like"/>
    <property type="match status" value="1"/>
</dbReference>
<dbReference type="OrthoDB" id="9797508at2"/>
<accession>W6A7R4</accession>
<evidence type="ECO:0000256" key="1">
    <source>
        <dbReference type="ARBA" id="ARBA00007378"/>
    </source>
</evidence>
<sequence>MKKIYEAVIKNTGGRDGYVISPDETFKYKITAPGVKTNNSTNPEQLFAAGYSSCFNGALQLVMKLHNNVHPSTITAKVSLFEDDKTGFTIQVVLEVKIEDIDHETATKFVAEADQVCPYSKAIKNNVKVDIIVL</sequence>
<organism evidence="2 3">
    <name type="scientific">Spiroplasma culicicola AES-1</name>
    <dbReference type="NCBI Taxonomy" id="1276246"/>
    <lineage>
        <taxon>Bacteria</taxon>
        <taxon>Bacillati</taxon>
        <taxon>Mycoplasmatota</taxon>
        <taxon>Mollicutes</taxon>
        <taxon>Entomoplasmatales</taxon>
        <taxon>Spiroplasmataceae</taxon>
        <taxon>Spiroplasma</taxon>
    </lineage>
</organism>
<dbReference type="STRING" id="1276246.SCULI_v1c05690"/>
<dbReference type="KEGG" id="scq:SCULI_v1c05690"/>
<dbReference type="PATRIC" id="fig|1276246.3.peg.567"/>
<dbReference type="EMBL" id="CP006681">
    <property type="protein sequence ID" value="AHI52910.1"/>
    <property type="molecule type" value="Genomic_DNA"/>
</dbReference>
<dbReference type="GO" id="GO:0006979">
    <property type="term" value="P:response to oxidative stress"/>
    <property type="evidence" value="ECO:0007669"/>
    <property type="project" value="InterPro"/>
</dbReference>
<dbReference type="Gene3D" id="3.30.300.20">
    <property type="match status" value="1"/>
</dbReference>
<dbReference type="AlphaFoldDB" id="W6A7R4"/>
<dbReference type="eggNOG" id="COG1764">
    <property type="taxonomic scope" value="Bacteria"/>
</dbReference>
<name>W6A7R4_9MOLU</name>
<dbReference type="Proteomes" id="UP000019267">
    <property type="component" value="Chromosome"/>
</dbReference>
<keyword evidence="3" id="KW-1185">Reference proteome</keyword>
<dbReference type="RefSeq" id="WP_025363146.1">
    <property type="nucleotide sequence ID" value="NZ_CP006681.1"/>
</dbReference>
<reference evidence="2 3" key="1">
    <citation type="journal article" date="2014" name="Genome Biol. Evol.">
        <title>Molecular evolution of the substrate utilization strategies and putative virulence factors in mosquito-associated Spiroplasma species.</title>
        <authorList>
            <person name="Chang T.H."/>
            <person name="Lo W.S."/>
            <person name="Ku C."/>
            <person name="Chen L.L."/>
            <person name="Kuo C.H."/>
        </authorList>
    </citation>
    <scope>NUCLEOTIDE SEQUENCE [LARGE SCALE GENOMIC DNA]</scope>
    <source>
        <strain evidence="2">AES-1</strain>
    </source>
</reference>
<comment type="similarity">
    <text evidence="1">Belongs to the OsmC/Ohr family.</text>
</comment>